<comment type="caution">
    <text evidence="2">The sequence shown here is derived from an EMBL/GenBank/DDBJ whole genome shotgun (WGS) entry which is preliminary data.</text>
</comment>
<dbReference type="Proteomes" id="UP000637632">
    <property type="component" value="Unassembled WGS sequence"/>
</dbReference>
<protein>
    <recommendedName>
        <fullName evidence="4">DUF1579 domain-containing protein</fullName>
    </recommendedName>
</protein>
<feature type="chain" id="PRO_5046148053" description="DUF1579 domain-containing protein" evidence="1">
    <location>
        <begin position="21"/>
        <end position="168"/>
    </location>
</feature>
<evidence type="ECO:0008006" key="4">
    <source>
        <dbReference type="Google" id="ProtNLM"/>
    </source>
</evidence>
<gene>
    <name evidence="2" type="ORF">H8K26_17145</name>
</gene>
<evidence type="ECO:0000256" key="1">
    <source>
        <dbReference type="SAM" id="SignalP"/>
    </source>
</evidence>
<evidence type="ECO:0000313" key="3">
    <source>
        <dbReference type="Proteomes" id="UP000637632"/>
    </source>
</evidence>
<sequence>MYRRALLALALTTLASLAIAQDGRGGRFDDDLFSNLEGDWSLTRSIGGKELNNSASATWVLQHQFLLLKMRDAGIPSRYEADIYIGYSRARAEYVAHWIDNFGAQFSAVGRGKRNGNSVEFRFEYPDGPFFNTFTWDPETKTWSCHLQSVAKDGTRKTFARDTLTRQQ</sequence>
<accession>A0ABR6XJX3</accession>
<evidence type="ECO:0000313" key="2">
    <source>
        <dbReference type="EMBL" id="MBC3813171.1"/>
    </source>
</evidence>
<keyword evidence="1" id="KW-0732">Signal</keyword>
<organism evidence="2 3">
    <name type="scientific">Undibacterium aquatile</name>
    <dbReference type="NCBI Taxonomy" id="1537398"/>
    <lineage>
        <taxon>Bacteria</taxon>
        <taxon>Pseudomonadati</taxon>
        <taxon>Pseudomonadota</taxon>
        <taxon>Betaproteobacteria</taxon>
        <taxon>Burkholderiales</taxon>
        <taxon>Oxalobacteraceae</taxon>
        <taxon>Undibacterium</taxon>
    </lineage>
</organism>
<keyword evidence="3" id="KW-1185">Reference proteome</keyword>
<dbReference type="RefSeq" id="WP_190481209.1">
    <property type="nucleotide sequence ID" value="NZ_JACOFT010000008.1"/>
</dbReference>
<dbReference type="EMBL" id="JACOFT010000008">
    <property type="protein sequence ID" value="MBC3813171.1"/>
    <property type="molecule type" value="Genomic_DNA"/>
</dbReference>
<feature type="signal peptide" evidence="1">
    <location>
        <begin position="1"/>
        <end position="20"/>
    </location>
</feature>
<name>A0ABR6XJX3_9BURK</name>
<reference evidence="2 3" key="1">
    <citation type="submission" date="2020-08" db="EMBL/GenBank/DDBJ databases">
        <title>Novel species isolated from subtropical streams in China.</title>
        <authorList>
            <person name="Lu H."/>
        </authorList>
    </citation>
    <scope>NUCLEOTIDE SEQUENCE [LARGE SCALE GENOMIC DNA]</scope>
    <source>
        <strain evidence="2 3">CCTCC AB 2015119</strain>
    </source>
</reference>
<proteinExistence type="predicted"/>